<sequence length="220" mass="24063">MSANITDLTIMRMNTGQFDGEKEMNGNVFKALMSMEGSGSPAYNGRQEEDPQVVYTFANWTSIDAHLTGFHNPAVLKEVGPLVPYYDRETFMPMTYHVDFTLRQASTGAGGKAASLGDVLSRPVARVRIAKVDKERKEAFEKVLVDAAADGKLIAWGDAIAHEKYRTPAEDVVILLEGGESSEALRGSGVDLSEYSKSLHDAHLPKPEQYHRINGTSASL</sequence>
<gene>
    <name evidence="1" type="ORF">CONPUDRAFT_84740</name>
</gene>
<keyword evidence="2" id="KW-1185">Reference proteome</keyword>
<protein>
    <submittedName>
        <fullName evidence="1">Uncharacterized protein</fullName>
    </submittedName>
</protein>
<name>A0A5M3ME95_CONPW</name>
<evidence type="ECO:0000313" key="1">
    <source>
        <dbReference type="EMBL" id="EIW76901.1"/>
    </source>
</evidence>
<dbReference type="KEGG" id="cput:CONPUDRAFT_84740"/>
<comment type="caution">
    <text evidence="1">The sequence shown here is derived from an EMBL/GenBank/DDBJ whole genome shotgun (WGS) entry which is preliminary data.</text>
</comment>
<dbReference type="GeneID" id="19210831"/>
<accession>A0A5M3ME95</accession>
<dbReference type="EMBL" id="JH711585">
    <property type="protein sequence ID" value="EIW76901.1"/>
    <property type="molecule type" value="Genomic_DNA"/>
</dbReference>
<dbReference type="Gene3D" id="3.30.70.100">
    <property type="match status" value="1"/>
</dbReference>
<organism evidence="1 2">
    <name type="scientific">Coniophora puteana (strain RWD-64-598)</name>
    <name type="common">Brown rot fungus</name>
    <dbReference type="NCBI Taxonomy" id="741705"/>
    <lineage>
        <taxon>Eukaryota</taxon>
        <taxon>Fungi</taxon>
        <taxon>Dikarya</taxon>
        <taxon>Basidiomycota</taxon>
        <taxon>Agaricomycotina</taxon>
        <taxon>Agaricomycetes</taxon>
        <taxon>Agaricomycetidae</taxon>
        <taxon>Boletales</taxon>
        <taxon>Coniophorineae</taxon>
        <taxon>Coniophoraceae</taxon>
        <taxon>Coniophora</taxon>
    </lineage>
</organism>
<dbReference type="AlphaFoldDB" id="A0A5M3ME95"/>
<dbReference type="RefSeq" id="XP_007773218.1">
    <property type="nucleotide sequence ID" value="XM_007775028.1"/>
</dbReference>
<dbReference type="Proteomes" id="UP000053558">
    <property type="component" value="Unassembled WGS sequence"/>
</dbReference>
<evidence type="ECO:0000313" key="2">
    <source>
        <dbReference type="Proteomes" id="UP000053558"/>
    </source>
</evidence>
<proteinExistence type="predicted"/>
<reference evidence="2" key="1">
    <citation type="journal article" date="2012" name="Science">
        <title>The Paleozoic origin of enzymatic lignin decomposition reconstructed from 31 fungal genomes.</title>
        <authorList>
            <person name="Floudas D."/>
            <person name="Binder M."/>
            <person name="Riley R."/>
            <person name="Barry K."/>
            <person name="Blanchette R.A."/>
            <person name="Henrissat B."/>
            <person name="Martinez A.T."/>
            <person name="Otillar R."/>
            <person name="Spatafora J.W."/>
            <person name="Yadav J.S."/>
            <person name="Aerts A."/>
            <person name="Benoit I."/>
            <person name="Boyd A."/>
            <person name="Carlson A."/>
            <person name="Copeland A."/>
            <person name="Coutinho P.M."/>
            <person name="de Vries R.P."/>
            <person name="Ferreira P."/>
            <person name="Findley K."/>
            <person name="Foster B."/>
            <person name="Gaskell J."/>
            <person name="Glotzer D."/>
            <person name="Gorecki P."/>
            <person name="Heitman J."/>
            <person name="Hesse C."/>
            <person name="Hori C."/>
            <person name="Igarashi K."/>
            <person name="Jurgens J.A."/>
            <person name="Kallen N."/>
            <person name="Kersten P."/>
            <person name="Kohler A."/>
            <person name="Kuees U."/>
            <person name="Kumar T.K.A."/>
            <person name="Kuo A."/>
            <person name="LaButti K."/>
            <person name="Larrondo L.F."/>
            <person name="Lindquist E."/>
            <person name="Ling A."/>
            <person name="Lombard V."/>
            <person name="Lucas S."/>
            <person name="Lundell T."/>
            <person name="Martin R."/>
            <person name="McLaughlin D.J."/>
            <person name="Morgenstern I."/>
            <person name="Morin E."/>
            <person name="Murat C."/>
            <person name="Nagy L.G."/>
            <person name="Nolan M."/>
            <person name="Ohm R.A."/>
            <person name="Patyshakuliyeva A."/>
            <person name="Rokas A."/>
            <person name="Ruiz-Duenas F.J."/>
            <person name="Sabat G."/>
            <person name="Salamov A."/>
            <person name="Samejima M."/>
            <person name="Schmutz J."/>
            <person name="Slot J.C."/>
            <person name="St John F."/>
            <person name="Stenlid J."/>
            <person name="Sun H."/>
            <person name="Sun S."/>
            <person name="Syed K."/>
            <person name="Tsang A."/>
            <person name="Wiebenga A."/>
            <person name="Young D."/>
            <person name="Pisabarro A."/>
            <person name="Eastwood D.C."/>
            <person name="Martin F."/>
            <person name="Cullen D."/>
            <person name="Grigoriev I.V."/>
            <person name="Hibbett D.S."/>
        </authorList>
    </citation>
    <scope>NUCLEOTIDE SEQUENCE [LARGE SCALE GENOMIC DNA]</scope>
    <source>
        <strain evidence="2">RWD-64-598 SS2</strain>
    </source>
</reference>